<proteinExistence type="predicted"/>
<evidence type="ECO:0000313" key="1">
    <source>
        <dbReference type="EMBL" id="AWA30436.1"/>
    </source>
</evidence>
<dbReference type="KEGG" id="fmg:HYN48_10230"/>
<dbReference type="AlphaFoldDB" id="A0A2S0RFJ6"/>
<protein>
    <submittedName>
        <fullName evidence="1">Gas vesicle protein</fullName>
    </submittedName>
</protein>
<dbReference type="Pfam" id="PF12732">
    <property type="entry name" value="YtxH"/>
    <property type="match status" value="1"/>
</dbReference>
<accession>A0A2S0RFJ6</accession>
<dbReference type="InterPro" id="IPR024623">
    <property type="entry name" value="YtxH"/>
</dbReference>
<sequence>MSTGKVVLGALAGLAAGAVLGILFAPDKGSATRGKIAKKGKDSVDGLKQKYTDVIDQISSRFESVKDRASDFYEEGKEIASEARSSAASAANAVK</sequence>
<reference evidence="1 2" key="1">
    <citation type="submission" date="2018-04" db="EMBL/GenBank/DDBJ databases">
        <title>Genome sequencing of Flavobacterium sp. HYN0048.</title>
        <authorList>
            <person name="Yi H."/>
            <person name="Baek C."/>
        </authorList>
    </citation>
    <scope>NUCLEOTIDE SEQUENCE [LARGE SCALE GENOMIC DNA]</scope>
    <source>
        <strain evidence="1 2">HYN0048</strain>
    </source>
</reference>
<dbReference type="RefSeq" id="WP_108371361.1">
    <property type="nucleotide sequence ID" value="NZ_CP028811.1"/>
</dbReference>
<dbReference type="EMBL" id="CP028811">
    <property type="protein sequence ID" value="AWA30436.1"/>
    <property type="molecule type" value="Genomic_DNA"/>
</dbReference>
<keyword evidence="2" id="KW-1185">Reference proteome</keyword>
<organism evidence="1 2">
    <name type="scientific">Flavobacterium magnum</name>
    <dbReference type="NCBI Taxonomy" id="2162713"/>
    <lineage>
        <taxon>Bacteria</taxon>
        <taxon>Pseudomonadati</taxon>
        <taxon>Bacteroidota</taxon>
        <taxon>Flavobacteriia</taxon>
        <taxon>Flavobacteriales</taxon>
        <taxon>Flavobacteriaceae</taxon>
        <taxon>Flavobacterium</taxon>
    </lineage>
</organism>
<gene>
    <name evidence="1" type="ORF">HYN48_10230</name>
</gene>
<dbReference type="Proteomes" id="UP000244193">
    <property type="component" value="Chromosome"/>
</dbReference>
<name>A0A2S0RFJ6_9FLAO</name>
<evidence type="ECO:0000313" key="2">
    <source>
        <dbReference type="Proteomes" id="UP000244193"/>
    </source>
</evidence>
<dbReference type="Gene3D" id="1.20.120.20">
    <property type="entry name" value="Apolipoprotein"/>
    <property type="match status" value="1"/>
</dbReference>
<dbReference type="OrthoDB" id="676025at2"/>